<dbReference type="EMBL" id="BMHY01000014">
    <property type="protein sequence ID" value="GGG84959.1"/>
    <property type="molecule type" value="Genomic_DNA"/>
</dbReference>
<accession>A0A917MAB0</accession>
<keyword evidence="1" id="KW-0812">Transmembrane</keyword>
<dbReference type="RefSeq" id="WP_188892288.1">
    <property type="nucleotide sequence ID" value="NZ_BMHY01000014.1"/>
</dbReference>
<keyword evidence="1" id="KW-1133">Transmembrane helix</keyword>
<evidence type="ECO:0000256" key="1">
    <source>
        <dbReference type="SAM" id="Phobius"/>
    </source>
</evidence>
<evidence type="ECO:0000313" key="3">
    <source>
        <dbReference type="Proteomes" id="UP000600247"/>
    </source>
</evidence>
<gene>
    <name evidence="2" type="ORF">GCM10010918_48600</name>
</gene>
<dbReference type="Proteomes" id="UP000600247">
    <property type="component" value="Unassembled WGS sequence"/>
</dbReference>
<reference evidence="2 3" key="1">
    <citation type="journal article" date="2014" name="Int. J. Syst. Evol. Microbiol.">
        <title>Complete genome sequence of Corynebacterium casei LMG S-19264T (=DSM 44701T), isolated from a smear-ripened cheese.</title>
        <authorList>
            <consortium name="US DOE Joint Genome Institute (JGI-PGF)"/>
            <person name="Walter F."/>
            <person name="Albersmeier A."/>
            <person name="Kalinowski J."/>
            <person name="Ruckert C."/>
        </authorList>
    </citation>
    <scope>NUCLEOTIDE SEQUENCE [LARGE SCALE GENOMIC DNA]</scope>
    <source>
        <strain evidence="2 3">CGMCC 1.15286</strain>
    </source>
</reference>
<organism evidence="2 3">
    <name type="scientific">Paenibacillus radicis</name>
    <name type="common">ex Gao et al. 2016</name>
    <dbReference type="NCBI Taxonomy" id="1737354"/>
    <lineage>
        <taxon>Bacteria</taxon>
        <taxon>Bacillati</taxon>
        <taxon>Bacillota</taxon>
        <taxon>Bacilli</taxon>
        <taxon>Bacillales</taxon>
        <taxon>Paenibacillaceae</taxon>
        <taxon>Paenibacillus</taxon>
    </lineage>
</organism>
<proteinExistence type="predicted"/>
<sequence length="81" mass="9095">MPSVMIVLAAALWGTAIVRHRMKLKQVRESVWAIAVLVMGVVYCLCLLKQVNVPNPVDWITALYEPLCKPIIDWVMEGSSE</sequence>
<dbReference type="AlphaFoldDB" id="A0A917MAB0"/>
<name>A0A917MAB0_9BACL</name>
<keyword evidence="1" id="KW-0472">Membrane</keyword>
<protein>
    <submittedName>
        <fullName evidence="2">Uncharacterized protein</fullName>
    </submittedName>
</protein>
<feature type="transmembrane region" description="Helical" evidence="1">
    <location>
        <begin position="31"/>
        <end position="48"/>
    </location>
</feature>
<comment type="caution">
    <text evidence="2">The sequence shown here is derived from an EMBL/GenBank/DDBJ whole genome shotgun (WGS) entry which is preliminary data.</text>
</comment>
<keyword evidence="3" id="KW-1185">Reference proteome</keyword>
<evidence type="ECO:0000313" key="2">
    <source>
        <dbReference type="EMBL" id="GGG84959.1"/>
    </source>
</evidence>